<dbReference type="RefSeq" id="WP_140593645.1">
    <property type="nucleotide sequence ID" value="NZ_VFWZ01000003.1"/>
</dbReference>
<evidence type="ECO:0000313" key="3">
    <source>
        <dbReference type="Proteomes" id="UP000315540"/>
    </source>
</evidence>
<keyword evidence="3" id="KW-1185">Reference proteome</keyword>
<keyword evidence="1" id="KW-0472">Membrane</keyword>
<proteinExistence type="predicted"/>
<accession>A0A504JCN4</accession>
<reference evidence="2 3" key="1">
    <citation type="submission" date="2019-06" db="EMBL/GenBank/DDBJ databases">
        <authorList>
            <person name="Meng X."/>
        </authorList>
    </citation>
    <scope>NUCLEOTIDE SEQUENCE [LARGE SCALE GENOMIC DNA]</scope>
    <source>
        <strain evidence="2 3">M625</strain>
    </source>
</reference>
<name>A0A504JCN4_9FLAO</name>
<dbReference type="EMBL" id="VFWZ01000003">
    <property type="protein sequence ID" value="TPN86205.1"/>
    <property type="molecule type" value="Genomic_DNA"/>
</dbReference>
<gene>
    <name evidence="2" type="ORF">FHK87_13120</name>
</gene>
<dbReference type="Proteomes" id="UP000315540">
    <property type="component" value="Unassembled WGS sequence"/>
</dbReference>
<sequence>MKKIQTLLSKILDNPFVNLLVSIGLISIGIEELYDKGYAELNLHWKHGISIYGIFLCIEALFKIIKGTNKIYQHGKRIRNK</sequence>
<evidence type="ECO:0000313" key="2">
    <source>
        <dbReference type="EMBL" id="TPN86205.1"/>
    </source>
</evidence>
<comment type="caution">
    <text evidence="2">The sequence shown here is derived from an EMBL/GenBank/DDBJ whole genome shotgun (WGS) entry which is preliminary data.</text>
</comment>
<evidence type="ECO:0000256" key="1">
    <source>
        <dbReference type="SAM" id="Phobius"/>
    </source>
</evidence>
<feature type="transmembrane region" description="Helical" evidence="1">
    <location>
        <begin position="12"/>
        <end position="30"/>
    </location>
</feature>
<keyword evidence="1" id="KW-0812">Transmembrane</keyword>
<dbReference type="OrthoDB" id="1189960at2"/>
<keyword evidence="1" id="KW-1133">Transmembrane helix</keyword>
<dbReference type="AlphaFoldDB" id="A0A504JCN4"/>
<protein>
    <submittedName>
        <fullName evidence="2">Uncharacterized protein</fullName>
    </submittedName>
</protein>
<organism evidence="2 3">
    <name type="scientific">Aquimarina algicola</name>
    <dbReference type="NCBI Taxonomy" id="2589995"/>
    <lineage>
        <taxon>Bacteria</taxon>
        <taxon>Pseudomonadati</taxon>
        <taxon>Bacteroidota</taxon>
        <taxon>Flavobacteriia</taxon>
        <taxon>Flavobacteriales</taxon>
        <taxon>Flavobacteriaceae</taxon>
        <taxon>Aquimarina</taxon>
    </lineage>
</organism>
<feature type="transmembrane region" description="Helical" evidence="1">
    <location>
        <begin position="50"/>
        <end position="69"/>
    </location>
</feature>